<keyword evidence="1" id="KW-0328">Glycosyltransferase</keyword>
<dbReference type="PANTHER" id="PTHR12526:SF510">
    <property type="entry name" value="D-INOSITOL 3-PHOSPHATE GLYCOSYLTRANSFERASE"/>
    <property type="match status" value="1"/>
</dbReference>
<sequence length="384" mass="42446">MLPSVAIIGTRGYPSYYGGFETAVRKLAPFLADEGWDVTVYSRPGATRPDDPSRDPRVRVVETNGLETKSFSTLSYGYTAVRHAVSQRPDVALVMNVANGYWLPLLKAAGIPTLVNVDGIEWDRAKWGRLAKWVFHNGAKWTARHATRLVFDANEIGRRWHDEFGLDGEFIPYGGDFIDEELPLEPGLRHRQYALMVARFVPENTVAEFLEAAPRIAESADVVIVGSSGYGGDLDERAQALADRYERVRWLGHVSDDRRLHSLWQHAGVYFHGHSVGGTNPALVQAMALGAPVVARDTAYNREVLGTGEFVEPKAEDIAETIIKALADEAGLEIQGQANKRRARQRYSWDGVNSSYTAALSALISVSAEVPEKDFEDASELLHP</sequence>
<keyword evidence="6" id="KW-1185">Reference proteome</keyword>
<evidence type="ECO:0000313" key="6">
    <source>
        <dbReference type="Proteomes" id="UP000777440"/>
    </source>
</evidence>
<dbReference type="InterPro" id="IPR001296">
    <property type="entry name" value="Glyco_trans_1"/>
</dbReference>
<proteinExistence type="predicted"/>
<gene>
    <name evidence="5" type="ORF">JNB61_18310</name>
</gene>
<evidence type="ECO:0000259" key="3">
    <source>
        <dbReference type="Pfam" id="PF00534"/>
    </source>
</evidence>
<protein>
    <submittedName>
        <fullName evidence="5">Glycosyltransferase</fullName>
    </submittedName>
</protein>
<dbReference type="Pfam" id="PF13579">
    <property type="entry name" value="Glyco_trans_4_4"/>
    <property type="match status" value="1"/>
</dbReference>
<dbReference type="InterPro" id="IPR028098">
    <property type="entry name" value="Glyco_trans_4-like_N"/>
</dbReference>
<comment type="caution">
    <text evidence="5">The sequence shown here is derived from an EMBL/GenBank/DDBJ whole genome shotgun (WGS) entry which is preliminary data.</text>
</comment>
<dbReference type="SUPFAM" id="SSF53756">
    <property type="entry name" value="UDP-Glycosyltransferase/glycogen phosphorylase"/>
    <property type="match status" value="1"/>
</dbReference>
<dbReference type="Proteomes" id="UP000777440">
    <property type="component" value="Unassembled WGS sequence"/>
</dbReference>
<evidence type="ECO:0000313" key="5">
    <source>
        <dbReference type="EMBL" id="MBW9111728.1"/>
    </source>
</evidence>
<evidence type="ECO:0000259" key="4">
    <source>
        <dbReference type="Pfam" id="PF13579"/>
    </source>
</evidence>
<keyword evidence="2" id="KW-0808">Transferase</keyword>
<dbReference type="PANTHER" id="PTHR12526">
    <property type="entry name" value="GLYCOSYLTRANSFERASE"/>
    <property type="match status" value="1"/>
</dbReference>
<accession>A0ABS7I2E3</accession>
<evidence type="ECO:0000256" key="2">
    <source>
        <dbReference type="ARBA" id="ARBA00022679"/>
    </source>
</evidence>
<organism evidence="5 6">
    <name type="scientific">Microbacterium ureisolvens</name>
    <dbReference type="NCBI Taxonomy" id="2781186"/>
    <lineage>
        <taxon>Bacteria</taxon>
        <taxon>Bacillati</taxon>
        <taxon>Actinomycetota</taxon>
        <taxon>Actinomycetes</taxon>
        <taxon>Micrococcales</taxon>
        <taxon>Microbacteriaceae</taxon>
        <taxon>Microbacterium</taxon>
    </lineage>
</organism>
<dbReference type="EMBL" id="JAEUAX010000015">
    <property type="protein sequence ID" value="MBW9111728.1"/>
    <property type="molecule type" value="Genomic_DNA"/>
</dbReference>
<dbReference type="Gene3D" id="3.40.50.2000">
    <property type="entry name" value="Glycogen Phosphorylase B"/>
    <property type="match status" value="2"/>
</dbReference>
<feature type="domain" description="Glycosyltransferase subfamily 4-like N-terminal" evidence="4">
    <location>
        <begin position="18"/>
        <end position="166"/>
    </location>
</feature>
<name>A0ABS7I2E3_9MICO</name>
<evidence type="ECO:0000256" key="1">
    <source>
        <dbReference type="ARBA" id="ARBA00022676"/>
    </source>
</evidence>
<feature type="domain" description="Glycosyl transferase family 1" evidence="3">
    <location>
        <begin position="192"/>
        <end position="339"/>
    </location>
</feature>
<reference evidence="5 6" key="1">
    <citation type="journal article" date="2021" name="MBio">
        <title>Poor Competitiveness of Bradyrhizobium in Pigeon Pea Root Colonization in Indian Soils.</title>
        <authorList>
            <person name="Chalasani D."/>
            <person name="Basu A."/>
            <person name="Pullabhotla S.V.S.R.N."/>
            <person name="Jorrin B."/>
            <person name="Neal A.L."/>
            <person name="Poole P.S."/>
            <person name="Podile A.R."/>
            <person name="Tkacz A."/>
        </authorList>
    </citation>
    <scope>NUCLEOTIDE SEQUENCE [LARGE SCALE GENOMIC DNA]</scope>
    <source>
        <strain evidence="5 6">HU12</strain>
    </source>
</reference>
<dbReference type="Pfam" id="PF00534">
    <property type="entry name" value="Glycos_transf_1"/>
    <property type="match status" value="1"/>
</dbReference>